<feature type="transmembrane region" description="Helical" evidence="2">
    <location>
        <begin position="6"/>
        <end position="25"/>
    </location>
</feature>
<feature type="domain" description="Big-1" evidence="3">
    <location>
        <begin position="46"/>
        <end position="132"/>
    </location>
</feature>
<sequence length="136" mass="14969">MDKKLVSLMVLFFFSFFIFFSMLVFNKPISQLIKASQELTPSANNSIVLVWPINAKADGQSQATITVFLRNENNYPVSDKSVSITSTVGRIKEAEITTDKSGKAEFHLISDTPGTAKIVASSGSLELTEKISVKFE</sequence>
<dbReference type="InterPro" id="IPR008964">
    <property type="entry name" value="Invasin/intimin_cell_adhesion"/>
</dbReference>
<dbReference type="SUPFAM" id="SSF49373">
    <property type="entry name" value="Invasin/intimin cell-adhesion fragments"/>
    <property type="match status" value="1"/>
</dbReference>
<evidence type="ECO:0000259" key="3">
    <source>
        <dbReference type="SMART" id="SM00634"/>
    </source>
</evidence>
<accession>A0A2M8KKX1</accession>
<evidence type="ECO:0000256" key="2">
    <source>
        <dbReference type="SAM" id="Phobius"/>
    </source>
</evidence>
<protein>
    <recommendedName>
        <fullName evidence="3">Big-1 domain-containing protein</fullName>
    </recommendedName>
</protein>
<comment type="similarity">
    <text evidence="1">Belongs to the intimin/invasin family.</text>
</comment>
<keyword evidence="2" id="KW-0812">Transmembrane</keyword>
<proteinExistence type="inferred from homology"/>
<dbReference type="Proteomes" id="UP000231434">
    <property type="component" value="Unassembled WGS sequence"/>
</dbReference>
<dbReference type="InterPro" id="IPR013783">
    <property type="entry name" value="Ig-like_fold"/>
</dbReference>
<evidence type="ECO:0000256" key="1">
    <source>
        <dbReference type="ARBA" id="ARBA00010116"/>
    </source>
</evidence>
<organism evidence="4 5">
    <name type="scientific">Candidatus Roizmanbacteria bacterium CG10_big_fil_rev_8_21_14_0_10_36_26</name>
    <dbReference type="NCBI Taxonomy" id="1974851"/>
    <lineage>
        <taxon>Bacteria</taxon>
        <taxon>Candidatus Roizmaniibacteriota</taxon>
    </lineage>
</organism>
<evidence type="ECO:0000313" key="4">
    <source>
        <dbReference type="EMBL" id="PJE60571.1"/>
    </source>
</evidence>
<comment type="caution">
    <text evidence="4">The sequence shown here is derived from an EMBL/GenBank/DDBJ whole genome shotgun (WGS) entry which is preliminary data.</text>
</comment>
<keyword evidence="2" id="KW-0472">Membrane</keyword>
<evidence type="ECO:0000313" key="5">
    <source>
        <dbReference type="Proteomes" id="UP000231434"/>
    </source>
</evidence>
<dbReference type="Pfam" id="PF02369">
    <property type="entry name" value="Big_1"/>
    <property type="match status" value="1"/>
</dbReference>
<keyword evidence="2" id="KW-1133">Transmembrane helix</keyword>
<name>A0A2M8KKX1_9BACT</name>
<dbReference type="InterPro" id="IPR003344">
    <property type="entry name" value="Big_1_dom"/>
</dbReference>
<dbReference type="EMBL" id="PFEB01000044">
    <property type="protein sequence ID" value="PJE60571.1"/>
    <property type="molecule type" value="Genomic_DNA"/>
</dbReference>
<reference evidence="5" key="1">
    <citation type="submission" date="2017-09" db="EMBL/GenBank/DDBJ databases">
        <title>Depth-based differentiation of microbial function through sediment-hosted aquifers and enrichment of novel symbionts in the deep terrestrial subsurface.</title>
        <authorList>
            <person name="Probst A.J."/>
            <person name="Ladd B."/>
            <person name="Jarett J.K."/>
            <person name="Geller-Mcgrath D.E."/>
            <person name="Sieber C.M.K."/>
            <person name="Emerson J.B."/>
            <person name="Anantharaman K."/>
            <person name="Thomas B.C."/>
            <person name="Malmstrom R."/>
            <person name="Stieglmeier M."/>
            <person name="Klingl A."/>
            <person name="Woyke T."/>
            <person name="Ryan C.M."/>
            <person name="Banfield J.F."/>
        </authorList>
    </citation>
    <scope>NUCLEOTIDE SEQUENCE [LARGE SCALE GENOMIC DNA]</scope>
</reference>
<gene>
    <name evidence="4" type="ORF">COU86_03850</name>
</gene>
<dbReference type="Gene3D" id="2.60.40.10">
    <property type="entry name" value="Immunoglobulins"/>
    <property type="match status" value="1"/>
</dbReference>
<dbReference type="AlphaFoldDB" id="A0A2M8KKX1"/>
<dbReference type="SMART" id="SM00634">
    <property type="entry name" value="BID_1"/>
    <property type="match status" value="1"/>
</dbReference>